<keyword evidence="7" id="KW-1185">Reference proteome</keyword>
<comment type="caution">
    <text evidence="6">The sequence shown here is derived from an EMBL/GenBank/DDBJ whole genome shotgun (WGS) entry which is preliminary data.</text>
</comment>
<dbReference type="SUPFAM" id="SSF63829">
    <property type="entry name" value="Calcium-dependent phosphotriesterase"/>
    <property type="match status" value="1"/>
</dbReference>
<keyword evidence="3" id="KW-0479">Metal-binding</keyword>
<comment type="cofactor">
    <cofactor evidence="3">
        <name>Zn(2+)</name>
        <dbReference type="ChEBI" id="CHEBI:29105"/>
    </cofactor>
    <text evidence="3">Binds 1 divalent metal cation per subunit.</text>
</comment>
<dbReference type="GO" id="GO:0046872">
    <property type="term" value="F:metal ion binding"/>
    <property type="evidence" value="ECO:0007669"/>
    <property type="project" value="UniProtKB-KW"/>
</dbReference>
<dbReference type="RefSeq" id="WP_127804121.1">
    <property type="nucleotide sequence ID" value="NZ_SACY01000003.1"/>
</dbReference>
<feature type="signal peptide" evidence="4">
    <location>
        <begin position="1"/>
        <end position="19"/>
    </location>
</feature>
<dbReference type="PRINTS" id="PR01790">
    <property type="entry name" value="SMP30FAMILY"/>
</dbReference>
<organism evidence="6 7">
    <name type="scientific">Sandaracinomonas limnophila</name>
    <dbReference type="NCBI Taxonomy" id="1862386"/>
    <lineage>
        <taxon>Bacteria</taxon>
        <taxon>Pseudomonadati</taxon>
        <taxon>Bacteroidota</taxon>
        <taxon>Cytophagia</taxon>
        <taxon>Cytophagales</taxon>
        <taxon>Flectobacillaceae</taxon>
        <taxon>Sandaracinomonas</taxon>
    </lineage>
</organism>
<dbReference type="Proteomes" id="UP000282832">
    <property type="component" value="Unassembled WGS sequence"/>
</dbReference>
<dbReference type="InterPro" id="IPR013658">
    <property type="entry name" value="SGL"/>
</dbReference>
<feature type="domain" description="SMP-30/Gluconolactonase/LRE-like region" evidence="5">
    <location>
        <begin position="55"/>
        <end position="322"/>
    </location>
</feature>
<protein>
    <submittedName>
        <fullName evidence="6">SMP-30/gluconolactonase/LRE family protein</fullName>
    </submittedName>
</protein>
<evidence type="ECO:0000256" key="1">
    <source>
        <dbReference type="ARBA" id="ARBA00022801"/>
    </source>
</evidence>
<dbReference type="Pfam" id="PF08450">
    <property type="entry name" value="SGL"/>
    <property type="match status" value="1"/>
</dbReference>
<dbReference type="PANTHER" id="PTHR47572">
    <property type="entry name" value="LIPOPROTEIN-RELATED"/>
    <property type="match status" value="1"/>
</dbReference>
<reference evidence="6 7" key="1">
    <citation type="submission" date="2019-01" db="EMBL/GenBank/DDBJ databases">
        <authorList>
            <person name="Chen W.-M."/>
        </authorList>
    </citation>
    <scope>NUCLEOTIDE SEQUENCE [LARGE SCALE GENOMIC DNA]</scope>
    <source>
        <strain evidence="6 7">FSY-15</strain>
    </source>
</reference>
<evidence type="ECO:0000313" key="7">
    <source>
        <dbReference type="Proteomes" id="UP000282832"/>
    </source>
</evidence>
<name>A0A437PRQ7_9BACT</name>
<proteinExistence type="predicted"/>
<feature type="binding site" evidence="3">
    <location>
        <position position="212"/>
    </location>
    <ligand>
        <name>a divalent metal cation</name>
        <dbReference type="ChEBI" id="CHEBI:60240"/>
    </ligand>
</feature>
<keyword evidence="4" id="KW-0732">Signal</keyword>
<evidence type="ECO:0000313" key="6">
    <source>
        <dbReference type="EMBL" id="RVU24935.1"/>
    </source>
</evidence>
<keyword evidence="3" id="KW-0862">Zinc</keyword>
<dbReference type="PANTHER" id="PTHR47572:SF4">
    <property type="entry name" value="LACTONASE DRP35"/>
    <property type="match status" value="1"/>
</dbReference>
<evidence type="ECO:0000256" key="3">
    <source>
        <dbReference type="PIRSR" id="PIRSR605511-2"/>
    </source>
</evidence>
<evidence type="ECO:0000256" key="2">
    <source>
        <dbReference type="PIRSR" id="PIRSR605511-1"/>
    </source>
</evidence>
<accession>A0A437PRQ7</accession>
<dbReference type="InterPro" id="IPR051262">
    <property type="entry name" value="SMP-30/CGR1_Lactonase"/>
</dbReference>
<sequence length="338" mass="36886">MKKIVLIFTGIISSMTAFGQTNYNAIGKIHKYDAELDHLLDTQSKIEVVAEGFVWSEGPVWVKNGNYLLFSDVPSNIIHKWTEKEGLSKFLQPSGYTGQGYYSEETGANGNIINLKGNLVSCEHGDRRISEMPLNDPKGKKTLAHIVDGKKLNSPNDVVQRRNGDYFFTDPPYGLPGRGKPEPEKEIEYQGVYRIDTKGNVSLQAKDMSRPNGLAFNLDESVLIVAQSDPRAIIWNAYPIDKNGNLGTPKIFFDGSELQKQGLRGAGDGMKVDSEGNIWATGPGGILIINSKGKLLGRIETGTATSNVAFGGNDGKTLFITADSYLVRVATKIKGKGL</sequence>
<dbReference type="GO" id="GO:0016787">
    <property type="term" value="F:hydrolase activity"/>
    <property type="evidence" value="ECO:0007669"/>
    <property type="project" value="UniProtKB-KW"/>
</dbReference>
<evidence type="ECO:0000259" key="5">
    <source>
        <dbReference type="Pfam" id="PF08450"/>
    </source>
</evidence>
<evidence type="ECO:0000256" key="4">
    <source>
        <dbReference type="SAM" id="SignalP"/>
    </source>
</evidence>
<dbReference type="InterPro" id="IPR011042">
    <property type="entry name" value="6-blade_b-propeller_TolB-like"/>
</dbReference>
<dbReference type="EMBL" id="SACY01000003">
    <property type="protein sequence ID" value="RVU24935.1"/>
    <property type="molecule type" value="Genomic_DNA"/>
</dbReference>
<feature type="binding site" evidence="3">
    <location>
        <position position="268"/>
    </location>
    <ligand>
        <name>a divalent metal cation</name>
        <dbReference type="ChEBI" id="CHEBI:60240"/>
    </ligand>
</feature>
<dbReference type="OrthoDB" id="241638at2"/>
<feature type="binding site" evidence="3">
    <location>
        <position position="57"/>
    </location>
    <ligand>
        <name>a divalent metal cation</name>
        <dbReference type="ChEBI" id="CHEBI:60240"/>
    </ligand>
</feature>
<dbReference type="AlphaFoldDB" id="A0A437PRQ7"/>
<dbReference type="InterPro" id="IPR005511">
    <property type="entry name" value="SMP-30"/>
</dbReference>
<feature type="active site" description="Proton donor/acceptor" evidence="2">
    <location>
        <position position="268"/>
    </location>
</feature>
<feature type="binding site" evidence="3">
    <location>
        <position position="156"/>
    </location>
    <ligand>
        <name>substrate</name>
    </ligand>
</feature>
<keyword evidence="1" id="KW-0378">Hydrolase</keyword>
<feature type="chain" id="PRO_5019206492" evidence="4">
    <location>
        <begin position="20"/>
        <end position="338"/>
    </location>
</feature>
<gene>
    <name evidence="6" type="ORF">EOJ36_07980</name>
</gene>
<dbReference type="Gene3D" id="2.120.10.30">
    <property type="entry name" value="TolB, C-terminal domain"/>
    <property type="match status" value="1"/>
</dbReference>